<sequence length="1290" mass="143360">VYQVRESPDEELRYVVVPNFLADTDIAAVHAAGSLPTAAQCEDRDDELEFHHVAHRFEGELRSSSRPLYRRLLGVMAWADQELWGSMGDVSQVFPEVEYIRYDGAPTSKEFAIDPHVDNRSLVTLVCLLSPQGSFQGGISGFDPASDDQGDRWEKPQMGTAIIFRGEKLQHWVSPVTSGVRIVLQVELPAVDPDIARDLKSEWLAALVPAVQAQLCITNILHQRNSDGLAIPQQQQQPLSLQSAPSHEEVVAKFATFFTNCAGMSLVFDIVPLTRCVDVCDRFSQFPAVEVALVHTFLAQLRWSRTAVTNVGCVTWAELFIDFIASVQYDSNIFPLTDSMSQLTRRFSKLVSFTLGPALKLRRLQVGRAFRYLRPFGLGNASGIRARHNSHAVDNAVAHMVQYHCTVDAIRGVLRGALGSYPEPQLPLPTKHVVTCPATAALRQDMVACTGGYRPGYEDMLLLDILTNDGPAEHRRVRINFLGKAVSLLLLQPAGGVPQRRLPVVVGASPQGTPLDVQLESPPPLNLGPSIAASRRSARGCGGTESATMRHHAGGGLCSPGCRSAGTPTGQQLSGVRVFVWVIFSSGLQLYLSFHSPRCPQGSAANACFRPLFNIGEPVDLVVYLTSNAAIKWWTPAGLQELQGALFWNTSMGFGSPVKGAQAAVPLSLAQLHSVRRNESALYAHSYLVRAGSRLADEIEIAAQGKIPAGGPRGGVLSENVLHASAAFTKVLPQVRRARRNLLANASSANTSGADAAEDPYPKEQEPVVAKVPFTSWAISVYPDDALLWGGSTLLITTFLTPSIPSAIVRHSLLCVVLPLLIQMRSDQRAIRAQRILELDLSRLLLDNTPAPQVPHLVPLVRIALSTDEDAYDEQYPRPLLYKEYTFEKGNPMPSGERDVRYQVVLNEGKKKYAPPFTMDTFGLQSRYWIPLDSNVSREDPELPIEVDVSGMMRYSVVMTMKQTMELYMNLGFTERDLEEIKEFFFRHPLHILALMQVIGFVQMTLKTLAFKNDISFFRGRLWSVDGKVSRASHKRVLRTQEWCSEVSWDVLGWDLLGFPALVQCGLLVLLIPVRTCWNASLRTSFIKKVRSIVGEDDLDNVQYPWIVKFICVLEIICALWFFVGWTIRQYSHSVSKTQYLVDQILSGFLIGDYIINVPVFTRPYGGSHMWFNFNYLRAINAIHGVTKLDHMGALKQMGDMHRMFLVLTCRIFALVTWLVGTTMNLEIIGDPEFLEDTFTETNMGSLSVIQMTYWIFTTISTVGYGFFFQRPCFLGSSSYLQSLLEWSTA</sequence>
<dbReference type="GO" id="GO:0012505">
    <property type="term" value="C:endomembrane system"/>
    <property type="evidence" value="ECO:0007669"/>
    <property type="project" value="TreeGrafter"/>
</dbReference>
<evidence type="ECO:0000313" key="7">
    <source>
        <dbReference type="EMBL" id="CAE8711041.1"/>
    </source>
</evidence>
<keyword evidence="4 6" id="KW-1133">Transmembrane helix</keyword>
<dbReference type="PANTHER" id="PTHR21347:SF0">
    <property type="entry name" value="LIPID SCRAMBLASE CLPTM1L"/>
    <property type="match status" value="1"/>
</dbReference>
<protein>
    <submittedName>
        <fullName evidence="7">Uncharacterized protein</fullName>
    </submittedName>
</protein>
<dbReference type="GO" id="GO:0016020">
    <property type="term" value="C:membrane"/>
    <property type="evidence" value="ECO:0007669"/>
    <property type="project" value="UniProtKB-SubCell"/>
</dbReference>
<feature type="non-terminal residue" evidence="7">
    <location>
        <position position="1"/>
    </location>
</feature>
<dbReference type="InterPro" id="IPR008429">
    <property type="entry name" value="CLPTM1"/>
</dbReference>
<evidence type="ECO:0000256" key="6">
    <source>
        <dbReference type="SAM" id="Phobius"/>
    </source>
</evidence>
<evidence type="ECO:0000256" key="1">
    <source>
        <dbReference type="ARBA" id="ARBA00004141"/>
    </source>
</evidence>
<accession>A0A813KRD3</accession>
<keyword evidence="5 6" id="KW-0472">Membrane</keyword>
<comment type="subcellular location">
    <subcellularLocation>
        <location evidence="1">Membrane</location>
        <topology evidence="1">Multi-pass membrane protein</topology>
    </subcellularLocation>
</comment>
<dbReference type="EMBL" id="CAJNNW010032095">
    <property type="protein sequence ID" value="CAE8711041.1"/>
    <property type="molecule type" value="Genomic_DNA"/>
</dbReference>
<evidence type="ECO:0000313" key="8">
    <source>
        <dbReference type="Proteomes" id="UP000626109"/>
    </source>
</evidence>
<dbReference type="Pfam" id="PF05602">
    <property type="entry name" value="CLPTM1"/>
    <property type="match status" value="2"/>
</dbReference>
<dbReference type="Proteomes" id="UP000626109">
    <property type="component" value="Unassembled WGS sequence"/>
</dbReference>
<evidence type="ECO:0000256" key="3">
    <source>
        <dbReference type="ARBA" id="ARBA00022692"/>
    </source>
</evidence>
<proteinExistence type="inferred from homology"/>
<feature type="transmembrane region" description="Helical" evidence="6">
    <location>
        <begin position="1106"/>
        <end position="1128"/>
    </location>
</feature>
<feature type="transmembrane region" description="Helical" evidence="6">
    <location>
        <begin position="1249"/>
        <end position="1269"/>
    </location>
</feature>
<keyword evidence="3 6" id="KW-0812">Transmembrane</keyword>
<comment type="similarity">
    <text evidence="2">Belongs to the CLPTM1 family.</text>
</comment>
<organism evidence="7 8">
    <name type="scientific">Polarella glacialis</name>
    <name type="common">Dinoflagellate</name>
    <dbReference type="NCBI Taxonomy" id="89957"/>
    <lineage>
        <taxon>Eukaryota</taxon>
        <taxon>Sar</taxon>
        <taxon>Alveolata</taxon>
        <taxon>Dinophyceae</taxon>
        <taxon>Suessiales</taxon>
        <taxon>Suessiaceae</taxon>
        <taxon>Polarella</taxon>
    </lineage>
</organism>
<dbReference type="Gene3D" id="2.60.120.620">
    <property type="entry name" value="q2cbj1_9rhob like domain"/>
    <property type="match status" value="1"/>
</dbReference>
<feature type="transmembrane region" description="Helical" evidence="6">
    <location>
        <begin position="1205"/>
        <end position="1229"/>
    </location>
</feature>
<gene>
    <name evidence="7" type="ORF">PGLA2088_LOCUS36275</name>
</gene>
<evidence type="ECO:0000256" key="5">
    <source>
        <dbReference type="ARBA" id="ARBA00023136"/>
    </source>
</evidence>
<evidence type="ECO:0000256" key="4">
    <source>
        <dbReference type="ARBA" id="ARBA00022989"/>
    </source>
</evidence>
<evidence type="ECO:0000256" key="2">
    <source>
        <dbReference type="ARBA" id="ARBA00009310"/>
    </source>
</evidence>
<dbReference type="PANTHER" id="PTHR21347">
    <property type="entry name" value="CLEFT LIP AND PALATE ASSOCIATED TRANSMEMBRANE PROTEIN-RELATED"/>
    <property type="match status" value="1"/>
</dbReference>
<comment type="caution">
    <text evidence="7">The sequence shown here is derived from an EMBL/GenBank/DDBJ whole genome shotgun (WGS) entry which is preliminary data.</text>
</comment>
<reference evidence="7" key="1">
    <citation type="submission" date="2021-02" db="EMBL/GenBank/DDBJ databases">
        <authorList>
            <person name="Dougan E. K."/>
            <person name="Rhodes N."/>
            <person name="Thang M."/>
            <person name="Chan C."/>
        </authorList>
    </citation>
    <scope>NUCLEOTIDE SEQUENCE</scope>
</reference>
<name>A0A813KRD3_POLGL</name>